<evidence type="ECO:0000256" key="5">
    <source>
        <dbReference type="ARBA" id="ARBA00023237"/>
    </source>
</evidence>
<dbReference type="Proteomes" id="UP000326384">
    <property type="component" value="Unassembled WGS sequence"/>
</dbReference>
<dbReference type="Gene3D" id="1.25.40.390">
    <property type="match status" value="1"/>
</dbReference>
<keyword evidence="9" id="KW-1185">Reference proteome</keyword>
<dbReference type="RefSeq" id="WP_152291136.1">
    <property type="nucleotide sequence ID" value="NZ_VTPV01000015.1"/>
</dbReference>
<feature type="signal peptide" evidence="6">
    <location>
        <begin position="1"/>
        <end position="17"/>
    </location>
</feature>
<evidence type="ECO:0000259" key="7">
    <source>
        <dbReference type="Pfam" id="PF07980"/>
    </source>
</evidence>
<comment type="similarity">
    <text evidence="2">Belongs to the SusD family.</text>
</comment>
<evidence type="ECO:0000313" key="8">
    <source>
        <dbReference type="EMBL" id="KAB1228923.1"/>
    </source>
</evidence>
<comment type="caution">
    <text evidence="8">The sequence shown here is derived from an EMBL/GenBank/DDBJ whole genome shotgun (WGS) entry which is preliminary data.</text>
</comment>
<evidence type="ECO:0000313" key="9">
    <source>
        <dbReference type="Proteomes" id="UP000326384"/>
    </source>
</evidence>
<proteinExistence type="inferred from homology"/>
<name>A0A5N4BKI2_9FLAO</name>
<comment type="subcellular location">
    <subcellularLocation>
        <location evidence="1">Cell outer membrane</location>
    </subcellularLocation>
</comment>
<sequence length="559" mass="60918">MKRIINTILVVATLSSAAFTLNSCQDALDIKQAGELQEQDLYTSVANLNEVLNGSVYAQLDPIDEIYFTAVFTDEVKPGSGSGGQEYSLHRHFLDPSSAVITGGTVGTVGSDGIWLNNYRVINRVNRLLEGAKRITPTSTDDKNTYNAILAQARAIRAYCYVQLEAYFSSDMKNPNALGVILLKDVPSTEAQLPRAKNQDVYDFINADLDYARGILGNSTTPRRYKVDKNFVNAVAARFNLYRGEMALAKQNAEFVINGSGLSLTVASPITGANAAVPVTEADGSVFQSGAFSDTPSDKWNIAFYGGIDEKSGNGIAGGSFNPYRRMWADTENGEAIFSLNRLPLGAGAAMGGKWNTNQSNLTGAPMWFWGRNLYNIFKNTPGDIRKYAYVDPSSKPNANYASATAGNTRTDGLVIDKYPGKTSTATRNDVKVFRLSEMYFIIAEAEVAAGNLTAAHDKIQQVRVARNFQGAAATPTYGSTQVAYADILKERRVELALEGHRFIDLKRLAVAANASMDRNDTDDIIAVKNLPNGDYRYTLPIPIKEISANPNVKQNDNY</sequence>
<gene>
    <name evidence="8" type="ORF">F8D52_20495</name>
</gene>
<feature type="chain" id="PRO_5046726875" evidence="6">
    <location>
        <begin position="18"/>
        <end position="559"/>
    </location>
</feature>
<evidence type="ECO:0000256" key="1">
    <source>
        <dbReference type="ARBA" id="ARBA00004442"/>
    </source>
</evidence>
<dbReference type="EMBL" id="VTPV01000015">
    <property type="protein sequence ID" value="KAB1228923.1"/>
    <property type="molecule type" value="Genomic_DNA"/>
</dbReference>
<evidence type="ECO:0000256" key="3">
    <source>
        <dbReference type="ARBA" id="ARBA00022729"/>
    </source>
</evidence>
<protein>
    <submittedName>
        <fullName evidence="8">RagB/SusD family nutrient uptake outer membrane protein</fullName>
    </submittedName>
</protein>
<evidence type="ECO:0000256" key="6">
    <source>
        <dbReference type="SAM" id="SignalP"/>
    </source>
</evidence>
<keyword evidence="3 6" id="KW-0732">Signal</keyword>
<feature type="domain" description="RagB/SusD" evidence="7">
    <location>
        <begin position="380"/>
        <end position="559"/>
    </location>
</feature>
<organism evidence="8 9">
    <name type="scientific">Chryseobacterium viscerum</name>
    <dbReference type="NCBI Taxonomy" id="1037377"/>
    <lineage>
        <taxon>Bacteria</taxon>
        <taxon>Pseudomonadati</taxon>
        <taxon>Bacteroidota</taxon>
        <taxon>Flavobacteriia</taxon>
        <taxon>Flavobacteriales</taxon>
        <taxon>Weeksellaceae</taxon>
        <taxon>Chryseobacterium group</taxon>
        <taxon>Chryseobacterium</taxon>
    </lineage>
</organism>
<dbReference type="Pfam" id="PF07980">
    <property type="entry name" value="SusD_RagB"/>
    <property type="match status" value="1"/>
</dbReference>
<dbReference type="InterPro" id="IPR012944">
    <property type="entry name" value="SusD_RagB_dom"/>
</dbReference>
<dbReference type="InterPro" id="IPR011990">
    <property type="entry name" value="TPR-like_helical_dom_sf"/>
</dbReference>
<evidence type="ECO:0000256" key="4">
    <source>
        <dbReference type="ARBA" id="ARBA00023136"/>
    </source>
</evidence>
<keyword evidence="5" id="KW-0998">Cell outer membrane</keyword>
<evidence type="ECO:0000256" key="2">
    <source>
        <dbReference type="ARBA" id="ARBA00006275"/>
    </source>
</evidence>
<dbReference type="SUPFAM" id="SSF48452">
    <property type="entry name" value="TPR-like"/>
    <property type="match status" value="1"/>
</dbReference>
<keyword evidence="4" id="KW-0472">Membrane</keyword>
<reference evidence="8 9" key="1">
    <citation type="journal article" date="2019" name="Stand. Genomic Sci.">
        <title>Draft Whole-Genome Sequence of a Novel Chryseobacterium viscerum Strain Isolated from Fresh Water at Dripping Springs, New Mexico.</title>
        <authorList>
            <person name="Kyndt J.A."/>
            <person name="Moore T.C."/>
        </authorList>
    </citation>
    <scope>NUCLEOTIDE SEQUENCE [LARGE SCALE GENOMIC DNA]</scope>
    <source>
        <strain evidence="8 9">DPS</strain>
    </source>
</reference>
<accession>A0A5N4BKI2</accession>